<dbReference type="InterPro" id="IPR000700">
    <property type="entry name" value="PAS-assoc_C"/>
</dbReference>
<dbReference type="SMART" id="SM00052">
    <property type="entry name" value="EAL"/>
    <property type="match status" value="1"/>
</dbReference>
<dbReference type="Pfam" id="PF00563">
    <property type="entry name" value="EAL"/>
    <property type="match status" value="1"/>
</dbReference>
<dbReference type="SMART" id="SM00267">
    <property type="entry name" value="GGDEF"/>
    <property type="match status" value="1"/>
</dbReference>
<dbReference type="Gene3D" id="3.20.20.450">
    <property type="entry name" value="EAL domain"/>
    <property type="match status" value="1"/>
</dbReference>
<dbReference type="NCBIfam" id="TIGR00254">
    <property type="entry name" value="GGDEF"/>
    <property type="match status" value="1"/>
</dbReference>
<dbReference type="InterPro" id="IPR043128">
    <property type="entry name" value="Rev_trsase/Diguanyl_cyclase"/>
</dbReference>
<dbReference type="InterPro" id="IPR000160">
    <property type="entry name" value="GGDEF_dom"/>
</dbReference>
<dbReference type="InterPro" id="IPR035919">
    <property type="entry name" value="EAL_sf"/>
</dbReference>
<feature type="transmembrane region" description="Helical" evidence="1">
    <location>
        <begin position="12"/>
        <end position="30"/>
    </location>
</feature>
<keyword evidence="1" id="KW-0472">Membrane</keyword>
<dbReference type="Pfam" id="PF08448">
    <property type="entry name" value="PAS_4"/>
    <property type="match status" value="1"/>
</dbReference>
<dbReference type="PROSITE" id="PS50113">
    <property type="entry name" value="PAC"/>
    <property type="match status" value="2"/>
</dbReference>
<keyword evidence="1" id="KW-1133">Transmembrane helix</keyword>
<dbReference type="EMBL" id="CP031165">
    <property type="protein sequence ID" value="AXV08309.1"/>
    <property type="molecule type" value="Genomic_DNA"/>
</dbReference>
<dbReference type="CDD" id="cd00130">
    <property type="entry name" value="PAS"/>
    <property type="match status" value="2"/>
</dbReference>
<accession>A0A346Y1G2</accession>
<feature type="domain" description="EAL" evidence="3">
    <location>
        <begin position="510"/>
        <end position="759"/>
    </location>
</feature>
<dbReference type="InterPro" id="IPR001633">
    <property type="entry name" value="EAL_dom"/>
</dbReference>
<evidence type="ECO:0000256" key="1">
    <source>
        <dbReference type="SAM" id="Phobius"/>
    </source>
</evidence>
<dbReference type="InterPro" id="IPR035965">
    <property type="entry name" value="PAS-like_dom_sf"/>
</dbReference>
<evidence type="ECO:0000313" key="5">
    <source>
        <dbReference type="EMBL" id="AXV08309.1"/>
    </source>
</evidence>
<sequence length="768" mass="83745">MTSFALPARWRVVLPPLAVVAAIAAGWALVDPGGTSLAAAALLAAAGSAGLAVVDRHRLAADVAVSTRERDELASVVEAVFANGPVGMAVIDLCEDQRGRFLVVNPQLADFLGRTVAECETLRCVDVTPSEDGLADLAEELLTVAERSGRTRVAVERPLVRADGTTVWGLLSGMVMTDRHGRPDTLVLQVQDIDRRRRLQRDLHRHTAFIEAVVTDVEVGLIACDASGEVTLFNPAAYTQFSGCTDTRQMPQTWPRELWPRHADGSRFRFEELPLQRALAGEVLVNEEFALVRGDGDLRTHLTSARRMLAEDGTVMGAVVTVNDITERKRNEEAMALMARTDHLTGLPNRRLLNARLSEALRRPNPQASRVALLFLDLDRFKLINDSRGHEVGDRLLQRIADRLLDGLRPGDTVARMGGDEFVVLCDGVLGELEALAIADRIRHDVSQPLLVDDDEVVITCSIGVVVAEDGAHPDDLVRRADLAMYAAKDAGRAAVSMYRDGLSTAVSRRFHLERRLRTALRDDELVVQYQPIVDAVAGDTVAVEALVRWQRDHQLLLPAEFIDVAEDSGLIVDIDRLVLSTACRTAAGIDDQLTVNVNLSSRQLADRDLVSLVTGMLDTSGLAPERLCLELTERALISAGAGVDAALQVLRQQGVRVALDDFGTGYASLTYLRRFAVDVVKIDHSFVRGMLSSRNDHAIVAATIDLAHELGLSTVAEGVETPEQERVLTDMGCDRLQGFWYSRAVHSADLPRHPVARPGTSPDRHIA</sequence>
<reference evidence="5 6" key="1">
    <citation type="submission" date="2018-09" db="EMBL/GenBank/DDBJ databases">
        <title>Complete genome sequence of Euzebya sp. DY32-46 isolated from seawater of Pacific Ocean.</title>
        <authorList>
            <person name="Xu L."/>
            <person name="Wu Y.-H."/>
            <person name="Xu X.-W."/>
        </authorList>
    </citation>
    <scope>NUCLEOTIDE SEQUENCE [LARGE SCALE GENOMIC DNA]</scope>
    <source>
        <strain evidence="5 6">DY32-46</strain>
    </source>
</reference>
<keyword evidence="6" id="KW-1185">Reference proteome</keyword>
<dbReference type="Proteomes" id="UP000264006">
    <property type="component" value="Chromosome"/>
</dbReference>
<dbReference type="SUPFAM" id="SSF55073">
    <property type="entry name" value="Nucleotide cyclase"/>
    <property type="match status" value="1"/>
</dbReference>
<evidence type="ECO:0000259" key="2">
    <source>
        <dbReference type="PROSITE" id="PS50113"/>
    </source>
</evidence>
<dbReference type="InterPro" id="IPR013656">
    <property type="entry name" value="PAS_4"/>
</dbReference>
<dbReference type="PANTHER" id="PTHR44757">
    <property type="entry name" value="DIGUANYLATE CYCLASE DGCP"/>
    <property type="match status" value="1"/>
</dbReference>
<feature type="domain" description="GGDEF" evidence="4">
    <location>
        <begin position="369"/>
        <end position="501"/>
    </location>
</feature>
<dbReference type="FunFam" id="3.30.70.270:FF:000001">
    <property type="entry name" value="Diguanylate cyclase domain protein"/>
    <property type="match status" value="1"/>
</dbReference>
<dbReference type="PANTHER" id="PTHR44757:SF2">
    <property type="entry name" value="BIOFILM ARCHITECTURE MAINTENANCE PROTEIN MBAA"/>
    <property type="match status" value="1"/>
</dbReference>
<dbReference type="PROSITE" id="PS50883">
    <property type="entry name" value="EAL"/>
    <property type="match status" value="1"/>
</dbReference>
<proteinExistence type="predicted"/>
<dbReference type="InterPro" id="IPR001610">
    <property type="entry name" value="PAC"/>
</dbReference>
<evidence type="ECO:0000259" key="3">
    <source>
        <dbReference type="PROSITE" id="PS50883"/>
    </source>
</evidence>
<organism evidence="5 6">
    <name type="scientific">Euzebya pacifica</name>
    <dbReference type="NCBI Taxonomy" id="1608957"/>
    <lineage>
        <taxon>Bacteria</taxon>
        <taxon>Bacillati</taxon>
        <taxon>Actinomycetota</taxon>
        <taxon>Nitriliruptoria</taxon>
        <taxon>Euzebyales</taxon>
    </lineage>
</organism>
<dbReference type="InterPro" id="IPR000014">
    <property type="entry name" value="PAS"/>
</dbReference>
<dbReference type="Gene3D" id="3.30.450.20">
    <property type="entry name" value="PAS domain"/>
    <property type="match status" value="2"/>
</dbReference>
<feature type="domain" description="PAC" evidence="2">
    <location>
        <begin position="153"/>
        <end position="205"/>
    </location>
</feature>
<dbReference type="SUPFAM" id="SSF141868">
    <property type="entry name" value="EAL domain-like"/>
    <property type="match status" value="1"/>
</dbReference>
<dbReference type="AlphaFoldDB" id="A0A346Y1G2"/>
<dbReference type="CDD" id="cd01949">
    <property type="entry name" value="GGDEF"/>
    <property type="match status" value="1"/>
</dbReference>
<feature type="domain" description="PAC" evidence="2">
    <location>
        <begin position="285"/>
        <end position="337"/>
    </location>
</feature>
<dbReference type="RefSeq" id="WP_164710708.1">
    <property type="nucleotide sequence ID" value="NZ_CP031165.1"/>
</dbReference>
<gene>
    <name evidence="5" type="ORF">DVS28_a3636</name>
</gene>
<dbReference type="Pfam" id="PF13426">
    <property type="entry name" value="PAS_9"/>
    <property type="match status" value="1"/>
</dbReference>
<dbReference type="InterPro" id="IPR052155">
    <property type="entry name" value="Biofilm_reg_signaling"/>
</dbReference>
<dbReference type="NCBIfam" id="TIGR00229">
    <property type="entry name" value="sensory_box"/>
    <property type="match status" value="2"/>
</dbReference>
<evidence type="ECO:0000259" key="4">
    <source>
        <dbReference type="PROSITE" id="PS50887"/>
    </source>
</evidence>
<dbReference type="CDD" id="cd01948">
    <property type="entry name" value="EAL"/>
    <property type="match status" value="1"/>
</dbReference>
<keyword evidence="1" id="KW-0812">Transmembrane</keyword>
<protein>
    <submittedName>
        <fullName evidence="5">Diguanylate cyclase/phosphodiesterase (GGDEF &amp; EAL domains) with PAS/PAC sensor(S)</fullName>
    </submittedName>
</protein>
<dbReference type="Gene3D" id="3.30.70.270">
    <property type="match status" value="1"/>
</dbReference>
<dbReference type="SMART" id="SM00091">
    <property type="entry name" value="PAS"/>
    <property type="match status" value="2"/>
</dbReference>
<dbReference type="SMART" id="SM00086">
    <property type="entry name" value="PAC"/>
    <property type="match status" value="2"/>
</dbReference>
<dbReference type="KEGG" id="euz:DVS28_a3636"/>
<name>A0A346Y1G2_9ACTN</name>
<dbReference type="Pfam" id="PF00990">
    <property type="entry name" value="GGDEF"/>
    <property type="match status" value="1"/>
</dbReference>
<dbReference type="SUPFAM" id="SSF55785">
    <property type="entry name" value="PYP-like sensor domain (PAS domain)"/>
    <property type="match status" value="2"/>
</dbReference>
<dbReference type="PROSITE" id="PS50887">
    <property type="entry name" value="GGDEF"/>
    <property type="match status" value="1"/>
</dbReference>
<dbReference type="InterPro" id="IPR029787">
    <property type="entry name" value="Nucleotide_cyclase"/>
</dbReference>
<evidence type="ECO:0000313" key="6">
    <source>
        <dbReference type="Proteomes" id="UP000264006"/>
    </source>
</evidence>